<accession>A0A256LIG9</accession>
<name>A0A256LIG9_9LACO</name>
<proteinExistence type="predicted"/>
<dbReference type="RefSeq" id="WP_094516717.1">
    <property type="nucleotide sequence ID" value="NZ_NGNX01000003.1"/>
</dbReference>
<evidence type="ECO:0000313" key="3">
    <source>
        <dbReference type="EMBL" id="OYR93241.1"/>
    </source>
</evidence>
<feature type="transmembrane region" description="Helical" evidence="2">
    <location>
        <begin position="31"/>
        <end position="51"/>
    </location>
</feature>
<evidence type="ECO:0000313" key="4">
    <source>
        <dbReference type="Proteomes" id="UP000215828"/>
    </source>
</evidence>
<evidence type="ECO:0000256" key="2">
    <source>
        <dbReference type="SAM" id="Phobius"/>
    </source>
</evidence>
<dbReference type="EMBL" id="NGNX01000003">
    <property type="protein sequence ID" value="OYR93241.1"/>
    <property type="molecule type" value="Genomic_DNA"/>
</dbReference>
<keyword evidence="2" id="KW-0472">Membrane</keyword>
<feature type="region of interest" description="Disordered" evidence="1">
    <location>
        <begin position="247"/>
        <end position="277"/>
    </location>
</feature>
<keyword evidence="2" id="KW-0812">Transmembrane</keyword>
<evidence type="ECO:0000256" key="1">
    <source>
        <dbReference type="SAM" id="MobiDB-lite"/>
    </source>
</evidence>
<dbReference type="Proteomes" id="UP000215828">
    <property type="component" value="Unassembled WGS sequence"/>
</dbReference>
<sequence length="297" mass="34279">MYNSIITFFNETFGTHFKHKRKKKYAARTHYLRLVGTFLGVIASLFIYARLSTKTTVAYQNNSNPAVTSTSKMQKISTKYNPKSGLMVSQFYIGNPKKVGDVSDDSNLTNLKYSVKYKSVKGDYKHLKTRLIRINDHYFALETHNVEPGFLVFRYDITPKKINKTLSTSYNAHNTINFYVNEKDVKKAPALLPASKDMYRVDYTSFVVHKYQHAINELSKDINSAKKAKKADKKLIEKLQTKLEAAVPSDQEDLQSQIDETKTDIHEQNQLISQSKHKIKRYEERISNIQDNNVDDD</sequence>
<reference evidence="3 4" key="2">
    <citation type="submission" date="2017-09" db="EMBL/GenBank/DDBJ databases">
        <title>Tripartite evolution among Lactobacillus johnsonii, Lactobacillus taiwanensis, Lactobacillus reuteri and their rodent host.</title>
        <authorList>
            <person name="Wang T."/>
            <person name="Knowles S."/>
            <person name="Cheng C."/>
        </authorList>
    </citation>
    <scope>NUCLEOTIDE SEQUENCE [LARGE SCALE GENOMIC DNA]</scope>
    <source>
        <strain evidence="3 4">609q</strain>
    </source>
</reference>
<keyword evidence="2" id="KW-1133">Transmembrane helix</keyword>
<dbReference type="AlphaFoldDB" id="A0A256LIG9"/>
<dbReference type="Gene3D" id="1.20.920.20">
    <property type="match status" value="1"/>
</dbReference>
<protein>
    <submittedName>
        <fullName evidence="3">Uncharacterized protein</fullName>
    </submittedName>
</protein>
<gene>
    <name evidence="3" type="ORF">CBF70_01215</name>
</gene>
<comment type="caution">
    <text evidence="3">The sequence shown here is derived from an EMBL/GenBank/DDBJ whole genome shotgun (WGS) entry which is preliminary data.</text>
</comment>
<organism evidence="3 4">
    <name type="scientific">Lactobacillus taiwanensis</name>
    <dbReference type="NCBI Taxonomy" id="508451"/>
    <lineage>
        <taxon>Bacteria</taxon>
        <taxon>Bacillati</taxon>
        <taxon>Bacillota</taxon>
        <taxon>Bacilli</taxon>
        <taxon>Lactobacillales</taxon>
        <taxon>Lactobacillaceae</taxon>
        <taxon>Lactobacillus</taxon>
    </lineage>
</organism>
<reference evidence="3 4" key="1">
    <citation type="submission" date="2017-04" db="EMBL/GenBank/DDBJ databases">
        <authorList>
            <person name="Afonso C.L."/>
            <person name="Miller P.J."/>
            <person name="Scott M.A."/>
            <person name="Spackman E."/>
            <person name="Goraichik I."/>
            <person name="Dimitrov K.M."/>
            <person name="Suarez D.L."/>
            <person name="Swayne D.E."/>
        </authorList>
    </citation>
    <scope>NUCLEOTIDE SEQUENCE [LARGE SCALE GENOMIC DNA]</scope>
    <source>
        <strain evidence="3 4">609q</strain>
    </source>
</reference>